<organism evidence="1 2">
    <name type="scientific">Vicia faba</name>
    <name type="common">Broad bean</name>
    <name type="synonym">Faba vulgaris</name>
    <dbReference type="NCBI Taxonomy" id="3906"/>
    <lineage>
        <taxon>Eukaryota</taxon>
        <taxon>Viridiplantae</taxon>
        <taxon>Streptophyta</taxon>
        <taxon>Embryophyta</taxon>
        <taxon>Tracheophyta</taxon>
        <taxon>Spermatophyta</taxon>
        <taxon>Magnoliopsida</taxon>
        <taxon>eudicotyledons</taxon>
        <taxon>Gunneridae</taxon>
        <taxon>Pentapetalae</taxon>
        <taxon>rosids</taxon>
        <taxon>fabids</taxon>
        <taxon>Fabales</taxon>
        <taxon>Fabaceae</taxon>
        <taxon>Papilionoideae</taxon>
        <taxon>50 kb inversion clade</taxon>
        <taxon>NPAAA clade</taxon>
        <taxon>Hologalegina</taxon>
        <taxon>IRL clade</taxon>
        <taxon>Fabeae</taxon>
        <taxon>Vicia</taxon>
    </lineage>
</organism>
<proteinExistence type="predicted"/>
<gene>
    <name evidence="1" type="ORF">VFH_I183600</name>
</gene>
<dbReference type="Proteomes" id="UP001157006">
    <property type="component" value="Chromosome 1S"/>
</dbReference>
<keyword evidence="2" id="KW-1185">Reference proteome</keyword>
<dbReference type="AlphaFoldDB" id="A0AAV0ZBZ1"/>
<sequence>MQLFHLCFFDLLRAKTLFEAIKWSGTITKWDAKQSSWTIKSELVATARYEIETLVASGHVSHETLVALHDEFLGHLLTNIMHTGDQTALIHAFIHGPIHSRADDPTEAYNFPSNSVYNFPQSIFKVDESSSRYGAWLLSNTLGSVSRGWLGILNNNVVIDIL</sequence>
<name>A0AAV0ZBZ1_VICFA</name>
<accession>A0AAV0ZBZ1</accession>
<reference evidence="1 2" key="1">
    <citation type="submission" date="2023-01" db="EMBL/GenBank/DDBJ databases">
        <authorList>
            <person name="Kreplak J."/>
        </authorList>
    </citation>
    <scope>NUCLEOTIDE SEQUENCE [LARGE SCALE GENOMIC DNA]</scope>
</reference>
<evidence type="ECO:0000313" key="1">
    <source>
        <dbReference type="EMBL" id="CAI8595281.1"/>
    </source>
</evidence>
<protein>
    <submittedName>
        <fullName evidence="1">Uncharacterized protein</fullName>
    </submittedName>
</protein>
<evidence type="ECO:0000313" key="2">
    <source>
        <dbReference type="Proteomes" id="UP001157006"/>
    </source>
</evidence>
<dbReference type="EMBL" id="OX451735">
    <property type="protein sequence ID" value="CAI8595281.1"/>
    <property type="molecule type" value="Genomic_DNA"/>
</dbReference>